<feature type="domain" description="Protein kinase" evidence="8">
    <location>
        <begin position="18"/>
        <end position="281"/>
    </location>
</feature>
<dbReference type="InterPro" id="IPR000719">
    <property type="entry name" value="Prot_kinase_dom"/>
</dbReference>
<dbReference type="Proteomes" id="UP000612362">
    <property type="component" value="Unassembled WGS sequence"/>
</dbReference>
<dbReference type="EMBL" id="BNJF01000002">
    <property type="protein sequence ID" value="GHO46676.1"/>
    <property type="molecule type" value="Genomic_DNA"/>
</dbReference>
<dbReference type="PROSITE" id="PS50011">
    <property type="entry name" value="PROTEIN_KINASE_DOM"/>
    <property type="match status" value="1"/>
</dbReference>
<keyword evidence="7" id="KW-0472">Membrane</keyword>
<evidence type="ECO:0000256" key="2">
    <source>
        <dbReference type="ARBA" id="ARBA00022679"/>
    </source>
</evidence>
<dbReference type="Gene3D" id="3.30.200.20">
    <property type="entry name" value="Phosphorylase Kinase, domain 1"/>
    <property type="match status" value="1"/>
</dbReference>
<accession>A0A8J3MU87</accession>
<keyword evidence="5 6" id="KW-0067">ATP-binding</keyword>
<dbReference type="PANTHER" id="PTHR43289:SF6">
    <property type="entry name" value="SERINE_THREONINE-PROTEIN KINASE NEKL-3"/>
    <property type="match status" value="1"/>
</dbReference>
<evidence type="ECO:0000256" key="6">
    <source>
        <dbReference type="PROSITE-ProRule" id="PRU10141"/>
    </source>
</evidence>
<dbReference type="PROSITE" id="PS00107">
    <property type="entry name" value="PROTEIN_KINASE_ATP"/>
    <property type="match status" value="1"/>
</dbReference>
<dbReference type="InterPro" id="IPR017441">
    <property type="entry name" value="Protein_kinase_ATP_BS"/>
</dbReference>
<gene>
    <name evidence="9" type="ORF">KSX_48390</name>
</gene>
<keyword evidence="3 6" id="KW-0547">Nucleotide-binding</keyword>
<evidence type="ECO:0000256" key="1">
    <source>
        <dbReference type="ARBA" id="ARBA00012513"/>
    </source>
</evidence>
<feature type="binding site" evidence="6">
    <location>
        <position position="48"/>
    </location>
    <ligand>
        <name>ATP</name>
        <dbReference type="ChEBI" id="CHEBI:30616"/>
    </ligand>
</feature>
<dbReference type="EC" id="2.7.11.1" evidence="1"/>
<dbReference type="SMART" id="SM00220">
    <property type="entry name" value="S_TKc"/>
    <property type="match status" value="1"/>
</dbReference>
<dbReference type="RefSeq" id="WP_220196041.1">
    <property type="nucleotide sequence ID" value="NZ_BNJF01000002.1"/>
</dbReference>
<evidence type="ECO:0000313" key="9">
    <source>
        <dbReference type="EMBL" id="GHO46676.1"/>
    </source>
</evidence>
<protein>
    <recommendedName>
        <fullName evidence="1">non-specific serine/threonine protein kinase</fullName>
        <ecNumber evidence="1">2.7.11.1</ecNumber>
    </recommendedName>
</protein>
<evidence type="ECO:0000256" key="5">
    <source>
        <dbReference type="ARBA" id="ARBA00022840"/>
    </source>
</evidence>
<evidence type="ECO:0000256" key="7">
    <source>
        <dbReference type="SAM" id="Phobius"/>
    </source>
</evidence>
<dbReference type="Gene3D" id="1.10.510.10">
    <property type="entry name" value="Transferase(Phosphotransferase) domain 1"/>
    <property type="match status" value="1"/>
</dbReference>
<keyword evidence="4" id="KW-0418">Kinase</keyword>
<evidence type="ECO:0000259" key="8">
    <source>
        <dbReference type="PROSITE" id="PS50011"/>
    </source>
</evidence>
<keyword evidence="7" id="KW-0812">Transmembrane</keyword>
<keyword evidence="7" id="KW-1133">Transmembrane helix</keyword>
<dbReference type="InterPro" id="IPR008271">
    <property type="entry name" value="Ser/Thr_kinase_AS"/>
</dbReference>
<dbReference type="PROSITE" id="PS00108">
    <property type="entry name" value="PROTEIN_KINASE_ST"/>
    <property type="match status" value="1"/>
</dbReference>
<evidence type="ECO:0000256" key="3">
    <source>
        <dbReference type="ARBA" id="ARBA00022741"/>
    </source>
</evidence>
<feature type="transmembrane region" description="Helical" evidence="7">
    <location>
        <begin position="311"/>
        <end position="331"/>
    </location>
</feature>
<evidence type="ECO:0000256" key="4">
    <source>
        <dbReference type="ARBA" id="ARBA00022777"/>
    </source>
</evidence>
<keyword evidence="10" id="KW-1185">Reference proteome</keyword>
<name>A0A8J3MU87_9CHLR</name>
<sequence length="471" mass="52290">MDEYRVVRLHPKIFKERYDVEEVLGRGGFSTVYLVKDREGERQHFALKELLDQEPAEQARFKFEAELLMRLDHPALPSVYKQFEEGERSYMLMEYIDGPNLEVLRKQQTNRNFPLRETLTMLTPVADALTYLHTRTTPIIHRDIKPANIIVPKQGKTAVLVDFGIAKAYHPDATTTAIRRCTPGYGAPEQYSTEGSDRRTDIYGLAATCYTLLSGTVPIDAFQRVTQLATKKADPLQPLIELVPSLSPQVAQVIHRALELDGTQRYDSIEQFWQALQKAALGGSRTPSVVLVPTFAKINRQRQLSSLGRNVAMFSILLLVALVAVGSGIYFQYNGHSAAKMGATPTTPQHSIPTATQVSLYPQLAPTYDGTISNLQTNKTGSLQMTAIQQQGGEIKGIVLKEQEKGSFTGALDISRHILLTVTIPRADHPLFFQGSLRQDGNLVGSYCQIDEGGQCMGEYGIWSVSPGPSH</sequence>
<dbReference type="AlphaFoldDB" id="A0A8J3MU87"/>
<organism evidence="9 10">
    <name type="scientific">Ktedonospora formicarum</name>
    <dbReference type="NCBI Taxonomy" id="2778364"/>
    <lineage>
        <taxon>Bacteria</taxon>
        <taxon>Bacillati</taxon>
        <taxon>Chloroflexota</taxon>
        <taxon>Ktedonobacteria</taxon>
        <taxon>Ktedonobacterales</taxon>
        <taxon>Ktedonobacteraceae</taxon>
        <taxon>Ktedonospora</taxon>
    </lineage>
</organism>
<dbReference type="CDD" id="cd14014">
    <property type="entry name" value="STKc_PknB_like"/>
    <property type="match status" value="1"/>
</dbReference>
<proteinExistence type="predicted"/>
<comment type="caution">
    <text evidence="9">The sequence shown here is derived from an EMBL/GenBank/DDBJ whole genome shotgun (WGS) entry which is preliminary data.</text>
</comment>
<keyword evidence="2" id="KW-0808">Transferase</keyword>
<dbReference type="PANTHER" id="PTHR43289">
    <property type="entry name" value="MITOGEN-ACTIVATED PROTEIN KINASE KINASE KINASE 20-RELATED"/>
    <property type="match status" value="1"/>
</dbReference>
<dbReference type="InterPro" id="IPR011009">
    <property type="entry name" value="Kinase-like_dom_sf"/>
</dbReference>
<dbReference type="GO" id="GO:0004674">
    <property type="term" value="F:protein serine/threonine kinase activity"/>
    <property type="evidence" value="ECO:0007669"/>
    <property type="project" value="UniProtKB-EC"/>
</dbReference>
<dbReference type="SUPFAM" id="SSF56112">
    <property type="entry name" value="Protein kinase-like (PK-like)"/>
    <property type="match status" value="1"/>
</dbReference>
<dbReference type="Pfam" id="PF00069">
    <property type="entry name" value="Pkinase"/>
    <property type="match status" value="1"/>
</dbReference>
<reference evidence="9" key="1">
    <citation type="submission" date="2020-10" db="EMBL/GenBank/DDBJ databases">
        <title>Taxonomic study of unclassified bacteria belonging to the class Ktedonobacteria.</title>
        <authorList>
            <person name="Yabe S."/>
            <person name="Wang C.M."/>
            <person name="Zheng Y."/>
            <person name="Sakai Y."/>
            <person name="Cavaletti L."/>
            <person name="Monciardini P."/>
            <person name="Donadio S."/>
        </authorList>
    </citation>
    <scope>NUCLEOTIDE SEQUENCE</scope>
    <source>
        <strain evidence="9">SOSP1-1</strain>
    </source>
</reference>
<dbReference type="GO" id="GO:0005524">
    <property type="term" value="F:ATP binding"/>
    <property type="evidence" value="ECO:0007669"/>
    <property type="project" value="UniProtKB-UniRule"/>
</dbReference>
<evidence type="ECO:0000313" key="10">
    <source>
        <dbReference type="Proteomes" id="UP000612362"/>
    </source>
</evidence>